<evidence type="ECO:0000256" key="1">
    <source>
        <dbReference type="ARBA" id="ARBA00004141"/>
    </source>
</evidence>
<keyword evidence="2 5" id="KW-0812">Transmembrane</keyword>
<dbReference type="AlphaFoldDB" id="A0A1N7PLE6"/>
<evidence type="ECO:0000259" key="6">
    <source>
        <dbReference type="PROSITE" id="PS50850"/>
    </source>
</evidence>
<feature type="transmembrane region" description="Helical" evidence="5">
    <location>
        <begin position="12"/>
        <end position="31"/>
    </location>
</feature>
<keyword evidence="3 5" id="KW-1133">Transmembrane helix</keyword>
<feature type="domain" description="Major facilitator superfamily (MFS) profile" evidence="6">
    <location>
        <begin position="163"/>
        <end position="393"/>
    </location>
</feature>
<dbReference type="EMBL" id="FTOQ01000017">
    <property type="protein sequence ID" value="SIT11412.1"/>
    <property type="molecule type" value="Genomic_DNA"/>
</dbReference>
<feature type="transmembrane region" description="Helical" evidence="5">
    <location>
        <begin position="299"/>
        <end position="321"/>
    </location>
</feature>
<proteinExistence type="predicted"/>
<feature type="transmembrane region" description="Helical" evidence="5">
    <location>
        <begin position="98"/>
        <end position="116"/>
    </location>
</feature>
<dbReference type="InterPro" id="IPR011701">
    <property type="entry name" value="MFS"/>
</dbReference>
<feature type="transmembrane region" description="Helical" evidence="5">
    <location>
        <begin position="159"/>
        <end position="179"/>
    </location>
</feature>
<evidence type="ECO:0000256" key="5">
    <source>
        <dbReference type="SAM" id="Phobius"/>
    </source>
</evidence>
<dbReference type="GO" id="GO:0016020">
    <property type="term" value="C:membrane"/>
    <property type="evidence" value="ECO:0007669"/>
    <property type="project" value="UniProtKB-SubCell"/>
</dbReference>
<dbReference type="SUPFAM" id="SSF103473">
    <property type="entry name" value="MFS general substrate transporter"/>
    <property type="match status" value="1"/>
</dbReference>
<name>A0A1N7PLE6_9RHOB</name>
<dbReference type="OrthoDB" id="5526080at2"/>
<dbReference type="PANTHER" id="PTHR23514">
    <property type="entry name" value="BYPASS OF STOP CODON PROTEIN 6"/>
    <property type="match status" value="1"/>
</dbReference>
<feature type="transmembrane region" description="Helical" evidence="5">
    <location>
        <begin position="43"/>
        <end position="62"/>
    </location>
</feature>
<protein>
    <submittedName>
        <fullName evidence="7">Fucose permease</fullName>
    </submittedName>
</protein>
<dbReference type="Pfam" id="PF07690">
    <property type="entry name" value="MFS_1"/>
    <property type="match status" value="1"/>
</dbReference>
<evidence type="ECO:0000256" key="3">
    <source>
        <dbReference type="ARBA" id="ARBA00022989"/>
    </source>
</evidence>
<feature type="transmembrane region" description="Helical" evidence="5">
    <location>
        <begin position="333"/>
        <end position="352"/>
    </location>
</feature>
<dbReference type="PANTHER" id="PTHR23514:SF13">
    <property type="entry name" value="INNER MEMBRANE PROTEIN YBJJ"/>
    <property type="match status" value="1"/>
</dbReference>
<dbReference type="InterPro" id="IPR036259">
    <property type="entry name" value="MFS_trans_sf"/>
</dbReference>
<evidence type="ECO:0000256" key="4">
    <source>
        <dbReference type="ARBA" id="ARBA00023136"/>
    </source>
</evidence>
<accession>A0A1N7PLE6</accession>
<feature type="transmembrane region" description="Helical" evidence="5">
    <location>
        <begin position="74"/>
        <end position="92"/>
    </location>
</feature>
<dbReference type="GO" id="GO:0022857">
    <property type="term" value="F:transmembrane transporter activity"/>
    <property type="evidence" value="ECO:0007669"/>
    <property type="project" value="InterPro"/>
</dbReference>
<gene>
    <name evidence="7" type="ORF">SAMN05421759_11723</name>
</gene>
<feature type="transmembrane region" description="Helical" evidence="5">
    <location>
        <begin position="274"/>
        <end position="293"/>
    </location>
</feature>
<dbReference type="InterPro" id="IPR020846">
    <property type="entry name" value="MFS_dom"/>
</dbReference>
<evidence type="ECO:0000256" key="2">
    <source>
        <dbReference type="ARBA" id="ARBA00022692"/>
    </source>
</evidence>
<feature type="transmembrane region" description="Helical" evidence="5">
    <location>
        <begin position="242"/>
        <end position="262"/>
    </location>
</feature>
<evidence type="ECO:0000313" key="8">
    <source>
        <dbReference type="Proteomes" id="UP000186684"/>
    </source>
</evidence>
<reference evidence="8" key="1">
    <citation type="submission" date="2017-01" db="EMBL/GenBank/DDBJ databases">
        <authorList>
            <person name="Varghese N."/>
            <person name="Submissions S."/>
        </authorList>
    </citation>
    <scope>NUCLEOTIDE SEQUENCE [LARGE SCALE GENOMIC DNA]</scope>
    <source>
        <strain evidence="8">DSM 29430</strain>
    </source>
</reference>
<evidence type="ECO:0000313" key="7">
    <source>
        <dbReference type="EMBL" id="SIT11412.1"/>
    </source>
</evidence>
<dbReference type="InterPro" id="IPR051788">
    <property type="entry name" value="MFS_Transporter"/>
</dbReference>
<feature type="transmembrane region" description="Helical" evidence="5">
    <location>
        <begin position="137"/>
        <end position="153"/>
    </location>
</feature>
<feature type="transmembrane region" description="Helical" evidence="5">
    <location>
        <begin position="358"/>
        <end position="383"/>
    </location>
</feature>
<dbReference type="Gene3D" id="1.20.1250.20">
    <property type="entry name" value="MFS general substrate transporter like domains"/>
    <property type="match status" value="2"/>
</dbReference>
<dbReference type="Proteomes" id="UP000186684">
    <property type="component" value="Unassembled WGS sequence"/>
</dbReference>
<keyword evidence="8" id="KW-1185">Reference proteome</keyword>
<keyword evidence="4 5" id="KW-0472">Membrane</keyword>
<dbReference type="RefSeq" id="WP_076450306.1">
    <property type="nucleotide sequence ID" value="NZ_FTOQ01000017.1"/>
</dbReference>
<comment type="subcellular location">
    <subcellularLocation>
        <location evidence="1">Membrane</location>
        <topology evidence="1">Multi-pass membrane protein</topology>
    </subcellularLocation>
</comment>
<feature type="transmembrane region" description="Helical" evidence="5">
    <location>
        <begin position="203"/>
        <end position="222"/>
    </location>
</feature>
<sequence length="393" mass="39845">MGFAADIRLSRGPVMSFMALGLFWGAFAASVPEVKRAAGLSDAGLGLALLVATLGAVAAMWLAPLLERRLGARALGWITGLAACGAVLPGLAGSPATFTLAMVAACAGYGLLDVAMNARVSALEAASGRGLMNLNHATYSLIYAAAAIAAGLAREWGASPLAIFGAVAVLSALAALYVLRVPAPAEPAGDEPGTSARQTDAPALSWPLVMSGGAIICLAFLAEQGTEGWSALHLERSHDAGAAAGAIGPALLGLTMGIGRLFGQVATRYLRESVLIRAAALIAAAGAALAAHAPQLGLAYVGFTIMGLGLSLIVPTVFAWAGKRIRARDRALMVSRLSVVGYTGFFAGPPMMGLLAEAFGLAASFTALALLLLAIPTALLPLMRRAAPDPIRR</sequence>
<dbReference type="PROSITE" id="PS50850">
    <property type="entry name" value="MFS"/>
    <property type="match status" value="1"/>
</dbReference>
<organism evidence="7 8">
    <name type="scientific">Roseivivax lentus</name>
    <dbReference type="NCBI Taxonomy" id="633194"/>
    <lineage>
        <taxon>Bacteria</taxon>
        <taxon>Pseudomonadati</taxon>
        <taxon>Pseudomonadota</taxon>
        <taxon>Alphaproteobacteria</taxon>
        <taxon>Rhodobacterales</taxon>
        <taxon>Roseobacteraceae</taxon>
        <taxon>Roseivivax</taxon>
    </lineage>
</organism>